<sequence length="57" mass="6360">MIASKAICDDTYSNKSWCSVSQGMFSLTETRIQPNGARDVQSFRMDAQREAEGVSRV</sequence>
<name>A0A0C3LI03_9AGAM</name>
<dbReference type="AlphaFoldDB" id="A0A0C3LI03"/>
<protein>
    <submittedName>
        <fullName evidence="1">Uncharacterized protein</fullName>
    </submittedName>
</protein>
<dbReference type="HOGENOM" id="CLU_2998177_0_0_1"/>
<reference evidence="1 2" key="1">
    <citation type="submission" date="2014-04" db="EMBL/GenBank/DDBJ databases">
        <authorList>
            <consortium name="DOE Joint Genome Institute"/>
            <person name="Kuo A."/>
            <person name="Girlanda M."/>
            <person name="Perotto S."/>
            <person name="Kohler A."/>
            <person name="Nagy L.G."/>
            <person name="Floudas D."/>
            <person name="Copeland A."/>
            <person name="Barry K.W."/>
            <person name="Cichocki N."/>
            <person name="Veneault-Fourrey C."/>
            <person name="LaButti K."/>
            <person name="Lindquist E.A."/>
            <person name="Lipzen A."/>
            <person name="Lundell T."/>
            <person name="Morin E."/>
            <person name="Murat C."/>
            <person name="Sun H."/>
            <person name="Tunlid A."/>
            <person name="Henrissat B."/>
            <person name="Grigoriev I.V."/>
            <person name="Hibbett D.S."/>
            <person name="Martin F."/>
            <person name="Nordberg H.P."/>
            <person name="Cantor M.N."/>
            <person name="Hua S.X."/>
        </authorList>
    </citation>
    <scope>NUCLEOTIDE SEQUENCE [LARGE SCALE GENOMIC DNA]</scope>
    <source>
        <strain evidence="1 2">MUT 4182</strain>
    </source>
</reference>
<evidence type="ECO:0000313" key="1">
    <source>
        <dbReference type="EMBL" id="KIO21067.1"/>
    </source>
</evidence>
<accession>A0A0C3LI03</accession>
<organism evidence="1 2">
    <name type="scientific">Tulasnella calospora MUT 4182</name>
    <dbReference type="NCBI Taxonomy" id="1051891"/>
    <lineage>
        <taxon>Eukaryota</taxon>
        <taxon>Fungi</taxon>
        <taxon>Dikarya</taxon>
        <taxon>Basidiomycota</taxon>
        <taxon>Agaricomycotina</taxon>
        <taxon>Agaricomycetes</taxon>
        <taxon>Cantharellales</taxon>
        <taxon>Tulasnellaceae</taxon>
        <taxon>Tulasnella</taxon>
    </lineage>
</organism>
<dbReference type="Proteomes" id="UP000054248">
    <property type="component" value="Unassembled WGS sequence"/>
</dbReference>
<dbReference type="Gene3D" id="1.10.472.10">
    <property type="entry name" value="Cyclin-like"/>
    <property type="match status" value="1"/>
</dbReference>
<dbReference type="EMBL" id="KN823150">
    <property type="protein sequence ID" value="KIO21067.1"/>
    <property type="molecule type" value="Genomic_DNA"/>
</dbReference>
<dbReference type="OrthoDB" id="3264022at2759"/>
<proteinExistence type="predicted"/>
<keyword evidence="2" id="KW-1185">Reference proteome</keyword>
<reference evidence="2" key="2">
    <citation type="submission" date="2015-01" db="EMBL/GenBank/DDBJ databases">
        <title>Evolutionary Origins and Diversification of the Mycorrhizal Mutualists.</title>
        <authorList>
            <consortium name="DOE Joint Genome Institute"/>
            <consortium name="Mycorrhizal Genomics Consortium"/>
            <person name="Kohler A."/>
            <person name="Kuo A."/>
            <person name="Nagy L.G."/>
            <person name="Floudas D."/>
            <person name="Copeland A."/>
            <person name="Barry K.W."/>
            <person name="Cichocki N."/>
            <person name="Veneault-Fourrey C."/>
            <person name="LaButti K."/>
            <person name="Lindquist E.A."/>
            <person name="Lipzen A."/>
            <person name="Lundell T."/>
            <person name="Morin E."/>
            <person name="Murat C."/>
            <person name="Riley R."/>
            <person name="Ohm R."/>
            <person name="Sun H."/>
            <person name="Tunlid A."/>
            <person name="Henrissat B."/>
            <person name="Grigoriev I.V."/>
            <person name="Hibbett D.S."/>
            <person name="Martin F."/>
        </authorList>
    </citation>
    <scope>NUCLEOTIDE SEQUENCE [LARGE SCALE GENOMIC DNA]</scope>
    <source>
        <strain evidence="2">MUT 4182</strain>
    </source>
</reference>
<evidence type="ECO:0000313" key="2">
    <source>
        <dbReference type="Proteomes" id="UP000054248"/>
    </source>
</evidence>
<gene>
    <name evidence="1" type="ORF">M407DRAFT_219202</name>
</gene>